<accession>F5R8X9</accession>
<dbReference type="CDD" id="cd04301">
    <property type="entry name" value="NAT_SF"/>
    <property type="match status" value="1"/>
</dbReference>
<keyword evidence="2" id="KW-0012">Acyltransferase</keyword>
<evidence type="ECO:0000256" key="2">
    <source>
        <dbReference type="ARBA" id="ARBA00023315"/>
    </source>
</evidence>
<evidence type="ECO:0000259" key="3">
    <source>
        <dbReference type="PROSITE" id="PS51186"/>
    </source>
</evidence>
<dbReference type="PROSITE" id="PS51186">
    <property type="entry name" value="GNAT"/>
    <property type="match status" value="1"/>
</dbReference>
<evidence type="ECO:0000256" key="1">
    <source>
        <dbReference type="ARBA" id="ARBA00022679"/>
    </source>
</evidence>
<dbReference type="InterPro" id="IPR000182">
    <property type="entry name" value="GNAT_dom"/>
</dbReference>
<dbReference type="Proteomes" id="UP000005019">
    <property type="component" value="Unassembled WGS sequence"/>
</dbReference>
<dbReference type="SUPFAM" id="SSF55729">
    <property type="entry name" value="Acyl-CoA N-acyltransferases (Nat)"/>
    <property type="match status" value="1"/>
</dbReference>
<evidence type="ECO:0000313" key="4">
    <source>
        <dbReference type="EMBL" id="EGK72946.1"/>
    </source>
</evidence>
<dbReference type="OrthoDB" id="9789603at2"/>
<feature type="domain" description="N-acetyltransferase" evidence="3">
    <location>
        <begin position="14"/>
        <end position="152"/>
    </location>
</feature>
<dbReference type="eggNOG" id="COG0456">
    <property type="taxonomic scope" value="Bacteria"/>
</dbReference>
<dbReference type="STRING" id="1000565.METUNv1_00781"/>
<gene>
    <name evidence="4" type="ORF">METUNv1_00781</name>
</gene>
<dbReference type="RefSeq" id="WP_008059006.1">
    <property type="nucleotide sequence ID" value="NZ_AFHG01000030.1"/>
</dbReference>
<dbReference type="InterPro" id="IPR050832">
    <property type="entry name" value="Bact_Acetyltransf"/>
</dbReference>
<organism evidence="4 5">
    <name type="scientific">Methyloversatilis universalis (strain ATCC BAA-1314 / DSM 25237 / JCM 13912 / CCUG 52030 / FAM5)</name>
    <dbReference type="NCBI Taxonomy" id="1000565"/>
    <lineage>
        <taxon>Bacteria</taxon>
        <taxon>Pseudomonadati</taxon>
        <taxon>Pseudomonadota</taxon>
        <taxon>Betaproteobacteria</taxon>
        <taxon>Nitrosomonadales</taxon>
        <taxon>Sterolibacteriaceae</taxon>
        <taxon>Methyloversatilis</taxon>
    </lineage>
</organism>
<sequence length="152" mass="16487">MAPERPALTVHRVATGRAVTEAGWLAKAEAVHRALRPDLPEDYAATMQGIVADGGEIAVAAAGDEVLGVTVFRSYRNTACGVFFYVDDLVTAPAARSLGVGKTLLDWLTVEAKARGATRLRLDSGTHRIDAHRFYHREGMHIACFHFSRDLA</sequence>
<keyword evidence="1 4" id="KW-0808">Transferase</keyword>
<name>F5R8X9_METUF</name>
<dbReference type="PANTHER" id="PTHR43877:SF2">
    <property type="entry name" value="AMINOALKYLPHOSPHONATE N-ACETYLTRANSFERASE-RELATED"/>
    <property type="match status" value="1"/>
</dbReference>
<evidence type="ECO:0000313" key="5">
    <source>
        <dbReference type="Proteomes" id="UP000005019"/>
    </source>
</evidence>
<dbReference type="AlphaFoldDB" id="F5R8X9"/>
<protein>
    <submittedName>
        <fullName evidence="4">Acetyltransferase</fullName>
    </submittedName>
</protein>
<proteinExistence type="predicted"/>
<dbReference type="PANTHER" id="PTHR43877">
    <property type="entry name" value="AMINOALKYLPHOSPHONATE N-ACETYLTRANSFERASE-RELATED-RELATED"/>
    <property type="match status" value="1"/>
</dbReference>
<dbReference type="EMBL" id="AFHG01000030">
    <property type="protein sequence ID" value="EGK72946.1"/>
    <property type="molecule type" value="Genomic_DNA"/>
</dbReference>
<dbReference type="InterPro" id="IPR016181">
    <property type="entry name" value="Acyl_CoA_acyltransferase"/>
</dbReference>
<dbReference type="Gene3D" id="3.40.630.30">
    <property type="match status" value="1"/>
</dbReference>
<comment type="caution">
    <text evidence="4">The sequence shown here is derived from an EMBL/GenBank/DDBJ whole genome shotgun (WGS) entry which is preliminary data.</text>
</comment>
<dbReference type="GO" id="GO:0016747">
    <property type="term" value="F:acyltransferase activity, transferring groups other than amino-acyl groups"/>
    <property type="evidence" value="ECO:0007669"/>
    <property type="project" value="InterPro"/>
</dbReference>
<reference evidence="4 5" key="1">
    <citation type="journal article" date="2011" name="J. Bacteriol.">
        <title>Genome sequence of Methyloversatilis universalis FAM5T, a methylotrophic representative of the order Rhodocyclales.</title>
        <authorList>
            <person name="Kittichotirat W."/>
            <person name="Good N.M."/>
            <person name="Hall R."/>
            <person name="Bringel F."/>
            <person name="Lajus A."/>
            <person name="Medigue C."/>
            <person name="Smalley N.E."/>
            <person name="Beck D."/>
            <person name="Bumgarner R."/>
            <person name="Vuilleumier S."/>
            <person name="Kalyuzhnaya M.G."/>
        </authorList>
    </citation>
    <scope>NUCLEOTIDE SEQUENCE [LARGE SCALE GENOMIC DNA]</scope>
    <source>
        <strain evidence="5">ATCC BAA-1314 / JCM 13912 / FAM5</strain>
    </source>
</reference>
<dbReference type="Pfam" id="PF00583">
    <property type="entry name" value="Acetyltransf_1"/>
    <property type="match status" value="1"/>
</dbReference>
<keyword evidence="5" id="KW-1185">Reference proteome</keyword>